<keyword evidence="7" id="KW-1185">Reference proteome</keyword>
<dbReference type="Gene3D" id="2.40.10.350">
    <property type="entry name" value="Rod shape-determining protein MreC, domain 2"/>
    <property type="match status" value="1"/>
</dbReference>
<feature type="domain" description="Rod shape-determining protein MreC beta-barrel core" evidence="5">
    <location>
        <begin position="124"/>
        <end position="270"/>
    </location>
</feature>
<dbReference type="InterPro" id="IPR042175">
    <property type="entry name" value="Cell/Rod_MreC_2"/>
</dbReference>
<dbReference type="OrthoDB" id="9808025at2"/>
<evidence type="ECO:0000256" key="1">
    <source>
        <dbReference type="ARBA" id="ARBA00009369"/>
    </source>
</evidence>
<comment type="similarity">
    <text evidence="1">Belongs to the MreC family.</text>
</comment>
<protein>
    <recommendedName>
        <fullName evidence="2">Cell shape-determining protein MreC</fullName>
    </recommendedName>
    <alternativeName>
        <fullName evidence="4">Cell shape protein MreC</fullName>
    </alternativeName>
</protein>
<evidence type="ECO:0000256" key="3">
    <source>
        <dbReference type="ARBA" id="ARBA00022960"/>
    </source>
</evidence>
<dbReference type="PATRIC" id="fig|1070130.3.peg.455"/>
<name>A0A143WRJ3_9ENTR</name>
<dbReference type="KEGG" id="ged:FVIR_GE00282"/>
<evidence type="ECO:0000259" key="5">
    <source>
        <dbReference type="Pfam" id="PF04085"/>
    </source>
</evidence>
<sequence>MKPIFSRSCSFQLRFFLIAIVAIATIFADSKLEIFVKIRTYMDMAITPIYFLVDGPRQIFDNISQILTTHIQLALENRKLRKELFLKNSDQLLLDQYKKENAHLRELLGSPLRKNEHKMITRTISTNTDLYSDHIIIDKGLNHGVYVGQPVISDKGVVGQVTATNKFTSRVMLICGTSHALPIQVLRNNIRVIIAGNGCNKDLKLEHLPGNTDIRVGDVLVTSGLGGRFPEGYPVAVVSSVKVDTKRAYTIIHARPSAGFQHLNYLLLLWNANMRSELPLPPDKVHRVANERLIKMMSQVLSPSDNITQLPLDKNISKPKLNKMATKSTDSNKIVLGMEIHNNEPVLSP</sequence>
<dbReference type="FunFam" id="2.40.10.350:FF:000001">
    <property type="entry name" value="Cell shape-determining protein MreC"/>
    <property type="match status" value="1"/>
</dbReference>
<dbReference type="PANTHER" id="PTHR34138">
    <property type="entry name" value="CELL SHAPE-DETERMINING PROTEIN MREC"/>
    <property type="match status" value="1"/>
</dbReference>
<dbReference type="InterPro" id="IPR055342">
    <property type="entry name" value="MreC_beta-barrel_core"/>
</dbReference>
<dbReference type="AlphaFoldDB" id="A0A143WRJ3"/>
<dbReference type="EMBL" id="LN999832">
    <property type="protein sequence ID" value="CUX96147.1"/>
    <property type="molecule type" value="Genomic_DNA"/>
</dbReference>
<accession>A0A143WRJ3</accession>
<dbReference type="GO" id="GO:0005886">
    <property type="term" value="C:plasma membrane"/>
    <property type="evidence" value="ECO:0007669"/>
    <property type="project" value="TreeGrafter"/>
</dbReference>
<dbReference type="PANTHER" id="PTHR34138:SF1">
    <property type="entry name" value="CELL SHAPE-DETERMINING PROTEIN MREC"/>
    <property type="match status" value="1"/>
</dbReference>
<evidence type="ECO:0000313" key="7">
    <source>
        <dbReference type="Proteomes" id="UP000095665"/>
    </source>
</evidence>
<dbReference type="Proteomes" id="UP000095665">
    <property type="component" value="Chromosome I"/>
</dbReference>
<gene>
    <name evidence="6" type="primary">mreC</name>
    <name evidence="6" type="ORF">FVIR_GE00282</name>
</gene>
<reference evidence="7" key="1">
    <citation type="submission" date="2016-01" db="EMBL/GenBank/DDBJ databases">
        <authorList>
            <person name="Husnik F."/>
        </authorList>
    </citation>
    <scope>NUCLEOTIDE SEQUENCE [LARGE SCALE GENOMIC DNA]</scope>
</reference>
<dbReference type="Pfam" id="PF04085">
    <property type="entry name" value="MreC"/>
    <property type="match status" value="1"/>
</dbReference>
<dbReference type="Gene3D" id="2.40.10.340">
    <property type="entry name" value="Rod shape-determining protein MreC, domain 1"/>
    <property type="match status" value="1"/>
</dbReference>
<dbReference type="STRING" id="1070130.FVIR_GE00282"/>
<dbReference type="InterPro" id="IPR007221">
    <property type="entry name" value="MreC"/>
</dbReference>
<dbReference type="NCBIfam" id="TIGR00219">
    <property type="entry name" value="mreC"/>
    <property type="match status" value="1"/>
</dbReference>
<evidence type="ECO:0000256" key="4">
    <source>
        <dbReference type="ARBA" id="ARBA00032089"/>
    </source>
</evidence>
<dbReference type="RefSeq" id="WP_082799138.1">
    <property type="nucleotide sequence ID" value="NZ_LN999832.1"/>
</dbReference>
<proteinExistence type="inferred from homology"/>
<dbReference type="GO" id="GO:0008360">
    <property type="term" value="P:regulation of cell shape"/>
    <property type="evidence" value="ECO:0007669"/>
    <property type="project" value="UniProtKB-KW"/>
</dbReference>
<dbReference type="InterPro" id="IPR042177">
    <property type="entry name" value="Cell/Rod_1"/>
</dbReference>
<keyword evidence="3" id="KW-0133">Cell shape</keyword>
<organism evidence="6 7">
    <name type="scientific">Candidatus Gullanella endobia</name>
    <dbReference type="NCBI Taxonomy" id="1070130"/>
    <lineage>
        <taxon>Bacteria</taxon>
        <taxon>Pseudomonadati</taxon>
        <taxon>Pseudomonadota</taxon>
        <taxon>Gammaproteobacteria</taxon>
        <taxon>Enterobacterales</taxon>
        <taxon>Enterobacteriaceae</taxon>
        <taxon>Candidatus Gullanella</taxon>
    </lineage>
</organism>
<evidence type="ECO:0000256" key="2">
    <source>
        <dbReference type="ARBA" id="ARBA00013855"/>
    </source>
</evidence>
<evidence type="ECO:0000313" key="6">
    <source>
        <dbReference type="EMBL" id="CUX96147.1"/>
    </source>
</evidence>